<feature type="compositionally biased region" description="Gly residues" evidence="1">
    <location>
        <begin position="686"/>
        <end position="696"/>
    </location>
</feature>
<dbReference type="EMBL" id="JABRWJ010000020">
    <property type="protein sequence ID" value="NRF72225.1"/>
    <property type="molecule type" value="Genomic_DNA"/>
</dbReference>
<feature type="compositionally biased region" description="Low complexity" evidence="1">
    <location>
        <begin position="697"/>
        <end position="708"/>
    </location>
</feature>
<dbReference type="InterPro" id="IPR036866">
    <property type="entry name" value="RibonucZ/Hydroxyglut_hydro"/>
</dbReference>
<name>A0ABX2EU07_9BURK</name>
<keyword evidence="4" id="KW-1185">Reference proteome</keyword>
<dbReference type="Gene3D" id="3.60.15.10">
    <property type="entry name" value="Ribonuclease Z/Hydroxyacylglutathione hydrolase-like"/>
    <property type="match status" value="1"/>
</dbReference>
<dbReference type="InterPro" id="IPR052159">
    <property type="entry name" value="Competence_DNA_uptake"/>
</dbReference>
<feature type="compositionally biased region" description="Pro residues" evidence="1">
    <location>
        <begin position="666"/>
        <end position="683"/>
    </location>
</feature>
<evidence type="ECO:0000256" key="1">
    <source>
        <dbReference type="SAM" id="MobiDB-lite"/>
    </source>
</evidence>
<reference evidence="3 4" key="1">
    <citation type="submission" date="2020-05" db="EMBL/GenBank/DDBJ databases">
        <title>Aquincola sp. isolate from soil.</title>
        <authorList>
            <person name="Han J."/>
            <person name="Kim D.-U."/>
        </authorList>
    </citation>
    <scope>NUCLEOTIDE SEQUENCE [LARGE SCALE GENOMIC DNA]</scope>
    <source>
        <strain evidence="3 4">S2</strain>
    </source>
</reference>
<evidence type="ECO:0000259" key="2">
    <source>
        <dbReference type="Pfam" id="PF12770"/>
    </source>
</evidence>
<evidence type="ECO:0000313" key="4">
    <source>
        <dbReference type="Proteomes" id="UP000737171"/>
    </source>
</evidence>
<dbReference type="Pfam" id="PF12770">
    <property type="entry name" value="CHAT"/>
    <property type="match status" value="1"/>
</dbReference>
<gene>
    <name evidence="3" type="ORF">HLB44_35100</name>
</gene>
<sequence>MNSEPIAIRRVSVEFLRPGPSHNQLLSPYTQYLAVCNDAGAAVVTVPYEQRVFERRLKELRYETGDERDRLDMLHEIGRDMGRILESVPGFTGAVSAEPGRTNTLVHLRLTLSAAELALLPFELAEVPVGSTASAVSVQTRPPVAVTRHIRTVPSDGFAWPERPRILFVASDRDDVPFEAHRAALVTAITPFLYPPKSDRGRTARTDGGEQFGDHLTILVGPTVAQVRHECEAQRFTHIHVLTHGDVDDFSSESYGVVLRGEDGSPEVVPGGRFVSAITPLGRLPTVVTIASCDSGNVGSVVAPGASFAHALHQAGIPLVIGSQFPLSKPGSVPLTARLYEGLLWGEHPLHVLQQARGELHARFGTQWHDWASIVVYESLPPNLDLQIEALRYSQARLAMNAALEGIDLAAASGAHASNGLVEPLKAVSIAIERLPGNGQFAVECLGLRASSRKRMAQAAFAIASQRGSAAGVPFEREHVLLDQARTYYAQAVRGLLVNDVQAVQRKATLHWVLVQLVSLAEVLGRELRPGEWEAAWLAAEHYLDHRDPEERAWAHASLAELRLIRLADPGLTEEQLGKFADEALAHAKELDSAYPRIDAFPVKSTRRQFERYASWWGTAAFREAMPPGAQDRRDTWSRRNGLVETAQRLIDILARHGPREVGGGTPPPPPPPAPPPAGPAPPSTYGGGPVAGATGGAASASASTSGTKPRLFATLGERRDGPAFHIEALPAGHGDCIWIEYGDRPPWHRVLIDCGTQGSSKSLLTRIDALPPHERVLDLFVLSHIDADHIGGAVPMLRAVRRGLRLGDLWFNGWRHVAGQLGARQAEMFTTAIMDLELPWNRWHDGAAIVTGDDTLLDHILPGGMKLTVLSPTRASLAKLGPVWKRELKRQGLEPGGRVDYSRLLKATGSTIADAATLQDVDKLADVKFTGDAGAPNGSSIALLAEFGGKSVLLAADAHAPVLVSSIQTLLDQRGVSRLKLDLFKVSHHGSQNNVSRELMELLDCSRYLISTNGDHFCHPDRQAIARLLKYGGDRKELYFNYNNRLTEVWGSAALTAVRERYDCVTHYPETDQPGIGVPLL</sequence>
<proteinExistence type="predicted"/>
<accession>A0ABX2EU07</accession>
<feature type="region of interest" description="Disordered" evidence="1">
    <location>
        <begin position="658"/>
        <end position="708"/>
    </location>
</feature>
<dbReference type="PANTHER" id="PTHR30619">
    <property type="entry name" value="DNA INTERNALIZATION/COMPETENCE PROTEIN COMEC/REC2"/>
    <property type="match status" value="1"/>
</dbReference>
<dbReference type="PANTHER" id="PTHR30619:SF1">
    <property type="entry name" value="RECOMBINATION PROTEIN 2"/>
    <property type="match status" value="1"/>
</dbReference>
<organism evidence="3 4">
    <name type="scientific">Pseudaquabacterium terrae</name>
    <dbReference type="NCBI Taxonomy" id="2732868"/>
    <lineage>
        <taxon>Bacteria</taxon>
        <taxon>Pseudomonadati</taxon>
        <taxon>Pseudomonadota</taxon>
        <taxon>Betaproteobacteria</taxon>
        <taxon>Burkholderiales</taxon>
        <taxon>Sphaerotilaceae</taxon>
        <taxon>Pseudaquabacterium</taxon>
    </lineage>
</organism>
<evidence type="ECO:0000313" key="3">
    <source>
        <dbReference type="EMBL" id="NRF72225.1"/>
    </source>
</evidence>
<feature type="domain" description="CHAT" evidence="2">
    <location>
        <begin position="103"/>
        <end position="376"/>
    </location>
</feature>
<dbReference type="InterPro" id="IPR024983">
    <property type="entry name" value="CHAT_dom"/>
</dbReference>
<protein>
    <submittedName>
        <fullName evidence="3">CHAT domain-containing protein</fullName>
    </submittedName>
</protein>
<comment type="caution">
    <text evidence="3">The sequence shown here is derived from an EMBL/GenBank/DDBJ whole genome shotgun (WGS) entry which is preliminary data.</text>
</comment>
<dbReference type="SUPFAM" id="SSF56281">
    <property type="entry name" value="Metallo-hydrolase/oxidoreductase"/>
    <property type="match status" value="1"/>
</dbReference>
<dbReference type="Proteomes" id="UP000737171">
    <property type="component" value="Unassembled WGS sequence"/>
</dbReference>